<reference evidence="2" key="1">
    <citation type="submission" date="2021-01" db="EMBL/GenBank/DDBJ databases">
        <authorList>
            <person name="Corre E."/>
            <person name="Pelletier E."/>
            <person name="Niang G."/>
            <person name="Scheremetjew M."/>
            <person name="Finn R."/>
            <person name="Kale V."/>
            <person name="Holt S."/>
            <person name="Cochrane G."/>
            <person name="Meng A."/>
            <person name="Brown T."/>
            <person name="Cohen L."/>
        </authorList>
    </citation>
    <scope>NUCLEOTIDE SEQUENCE</scope>
    <source>
        <strain evidence="2">B650</strain>
    </source>
</reference>
<name>A0A7S2NZA0_9STRA</name>
<sequence>MYSGNVRGHAFRMRPDDSLMQTLKQSAETIFEEPEQQQADGKSIAKSAFIMTAVGSLSSVTLRMANADANNKDNEIKVFPDTKFEIVSMTGTFAPGRKCHVHISLSDSTGAVIGGHLIEGTIYTTAEIVLGSIEGVSFDREMDKATGFMELVVRKSD</sequence>
<dbReference type="AlphaFoldDB" id="A0A7S2NZA0"/>
<feature type="domain" description="PPC" evidence="1">
    <location>
        <begin position="2"/>
        <end position="154"/>
    </location>
</feature>
<dbReference type="Gene3D" id="3.30.1330.80">
    <property type="entry name" value="Hypothetical protein, similar to alpha- acetolactate decarboxylase, domain 2"/>
    <property type="match status" value="1"/>
</dbReference>
<dbReference type="CDD" id="cd11378">
    <property type="entry name" value="DUF296"/>
    <property type="match status" value="1"/>
</dbReference>
<proteinExistence type="predicted"/>
<accession>A0A7S2NZA0</accession>
<dbReference type="InterPro" id="IPR005175">
    <property type="entry name" value="PPC_dom"/>
</dbReference>
<dbReference type="PROSITE" id="PS51742">
    <property type="entry name" value="PPC"/>
    <property type="match status" value="1"/>
</dbReference>
<dbReference type="PANTHER" id="PTHR34988">
    <property type="entry name" value="PROTEIN, PUTATIVE-RELATED"/>
    <property type="match status" value="1"/>
</dbReference>
<dbReference type="Pfam" id="PF03479">
    <property type="entry name" value="PCC"/>
    <property type="match status" value="1"/>
</dbReference>
<gene>
    <name evidence="2" type="ORF">LDAN0321_LOCUS5587</name>
</gene>
<organism evidence="2">
    <name type="scientific">Leptocylindrus danicus</name>
    <dbReference type="NCBI Taxonomy" id="163516"/>
    <lineage>
        <taxon>Eukaryota</taxon>
        <taxon>Sar</taxon>
        <taxon>Stramenopiles</taxon>
        <taxon>Ochrophyta</taxon>
        <taxon>Bacillariophyta</taxon>
        <taxon>Coscinodiscophyceae</taxon>
        <taxon>Chaetocerotophycidae</taxon>
        <taxon>Leptocylindrales</taxon>
        <taxon>Leptocylindraceae</taxon>
        <taxon>Leptocylindrus</taxon>
    </lineage>
</organism>
<dbReference type="SUPFAM" id="SSF117856">
    <property type="entry name" value="AF0104/ALDC/Ptd012-like"/>
    <property type="match status" value="1"/>
</dbReference>
<protein>
    <recommendedName>
        <fullName evidence="1">PPC domain-containing protein</fullName>
    </recommendedName>
</protein>
<dbReference type="EMBL" id="HBGY01008857">
    <property type="protein sequence ID" value="CAD9566704.1"/>
    <property type="molecule type" value="Transcribed_RNA"/>
</dbReference>
<evidence type="ECO:0000313" key="2">
    <source>
        <dbReference type="EMBL" id="CAD9566704.1"/>
    </source>
</evidence>
<dbReference type="PANTHER" id="PTHR34988:SF1">
    <property type="entry name" value="DNA-BINDING PROTEIN"/>
    <property type="match status" value="1"/>
</dbReference>
<evidence type="ECO:0000259" key="1">
    <source>
        <dbReference type="PROSITE" id="PS51742"/>
    </source>
</evidence>